<comment type="caution">
    <text evidence="1">The sequence shown here is derived from an EMBL/GenBank/DDBJ whole genome shotgun (WGS) entry which is preliminary data.</text>
</comment>
<dbReference type="RefSeq" id="WP_102197989.1">
    <property type="nucleotide sequence ID" value="NZ_PNHP01000003.1"/>
</dbReference>
<proteinExistence type="predicted"/>
<organism evidence="1 2">
    <name type="scientific">Anaerococcus hydrogenalis</name>
    <dbReference type="NCBI Taxonomy" id="33029"/>
    <lineage>
        <taxon>Bacteria</taxon>
        <taxon>Bacillati</taxon>
        <taxon>Bacillota</taxon>
        <taxon>Tissierellia</taxon>
        <taxon>Tissierellales</taxon>
        <taxon>Peptoniphilaceae</taxon>
        <taxon>Anaerococcus</taxon>
    </lineage>
</organism>
<sequence>MKRFLENIEINRFIEDNFNSVSEFCRELNISRSHFDGMMKREIACGRKTQNKLKNLLKGYGIDIEDLLEPLPIIIGDKKVKEIIISDNKNRLIVSINSNSEISDKNYKVEYIPFS</sequence>
<dbReference type="Proteomes" id="UP000235658">
    <property type="component" value="Unassembled WGS sequence"/>
</dbReference>
<gene>
    <name evidence="1" type="ORF">CJ192_05010</name>
</gene>
<dbReference type="EMBL" id="PNHP01000003">
    <property type="protein sequence ID" value="PMC81388.1"/>
    <property type="molecule type" value="Genomic_DNA"/>
</dbReference>
<dbReference type="AlphaFoldDB" id="A0A2N6UIA6"/>
<accession>A0A2N6UIA6</accession>
<name>A0A2N6UIA6_9FIRM</name>
<dbReference type="GeneID" id="84578538"/>
<evidence type="ECO:0000313" key="2">
    <source>
        <dbReference type="Proteomes" id="UP000235658"/>
    </source>
</evidence>
<protein>
    <submittedName>
        <fullName evidence="1">Uncharacterized protein</fullName>
    </submittedName>
</protein>
<reference evidence="1 2" key="1">
    <citation type="submission" date="2017-09" db="EMBL/GenBank/DDBJ databases">
        <title>Bacterial strain isolated from the female urinary microbiota.</title>
        <authorList>
            <person name="Thomas-White K."/>
            <person name="Kumar N."/>
            <person name="Forster S."/>
            <person name="Putonti C."/>
            <person name="Lawley T."/>
            <person name="Wolfe A.J."/>
        </authorList>
    </citation>
    <scope>NUCLEOTIDE SEQUENCE [LARGE SCALE GENOMIC DNA]</scope>
    <source>
        <strain evidence="1 2">UMB0204</strain>
    </source>
</reference>
<evidence type="ECO:0000313" key="1">
    <source>
        <dbReference type="EMBL" id="PMC81388.1"/>
    </source>
</evidence>